<comment type="subcellular location">
    <subcellularLocation>
        <location evidence="6">Cytoplasm</location>
    </subcellularLocation>
</comment>
<dbReference type="HAMAP" id="MF_00337">
    <property type="entry name" value="Exonuc_7_S"/>
    <property type="match status" value="1"/>
</dbReference>
<dbReference type="GO" id="GO:0006308">
    <property type="term" value="P:DNA catabolic process"/>
    <property type="evidence" value="ECO:0007669"/>
    <property type="project" value="UniProtKB-UniRule"/>
</dbReference>
<evidence type="ECO:0000256" key="4">
    <source>
        <dbReference type="ARBA" id="ARBA00022801"/>
    </source>
</evidence>
<keyword evidence="4 6" id="KW-0378">Hydrolase</keyword>
<dbReference type="GO" id="GO:0008855">
    <property type="term" value="F:exodeoxyribonuclease VII activity"/>
    <property type="evidence" value="ECO:0007669"/>
    <property type="project" value="UniProtKB-UniRule"/>
</dbReference>
<dbReference type="InterPro" id="IPR003761">
    <property type="entry name" value="Exonuc_VII_S"/>
</dbReference>
<dbReference type="AlphaFoldDB" id="A0A1G7U4H0"/>
<accession>A0A1G7U4H0</accession>
<evidence type="ECO:0000313" key="8">
    <source>
        <dbReference type="Proteomes" id="UP000199708"/>
    </source>
</evidence>
<dbReference type="Pfam" id="PF02609">
    <property type="entry name" value="Exonuc_VII_S"/>
    <property type="match status" value="1"/>
</dbReference>
<keyword evidence="3 6" id="KW-0540">Nuclease</keyword>
<dbReference type="PANTHER" id="PTHR34137">
    <property type="entry name" value="EXODEOXYRIBONUCLEASE 7 SMALL SUBUNIT"/>
    <property type="match status" value="1"/>
</dbReference>
<dbReference type="OrthoDB" id="9798666at2"/>
<comment type="catalytic activity">
    <reaction evidence="6">
        <text>Exonucleolytic cleavage in either 5'- to 3'- or 3'- to 5'-direction to yield nucleoside 5'-phosphates.</text>
        <dbReference type="EC" id="3.1.11.6"/>
    </reaction>
</comment>
<evidence type="ECO:0000256" key="3">
    <source>
        <dbReference type="ARBA" id="ARBA00022722"/>
    </source>
</evidence>
<gene>
    <name evidence="6" type="primary">xseB</name>
    <name evidence="7" type="ORF">SAMN05421791_10837</name>
</gene>
<protein>
    <recommendedName>
        <fullName evidence="6">Exodeoxyribonuclease 7 small subunit</fullName>
        <ecNumber evidence="6">3.1.11.6</ecNumber>
    </recommendedName>
    <alternativeName>
        <fullName evidence="6">Exodeoxyribonuclease VII small subunit</fullName>
        <shortName evidence="6">Exonuclease VII small subunit</shortName>
    </alternativeName>
</protein>
<evidence type="ECO:0000256" key="2">
    <source>
        <dbReference type="ARBA" id="ARBA00022490"/>
    </source>
</evidence>
<evidence type="ECO:0000256" key="5">
    <source>
        <dbReference type="ARBA" id="ARBA00022839"/>
    </source>
</evidence>
<keyword evidence="5 6" id="KW-0269">Exonuclease</keyword>
<keyword evidence="2 6" id="KW-0963">Cytoplasm</keyword>
<evidence type="ECO:0000256" key="1">
    <source>
        <dbReference type="ARBA" id="ARBA00009998"/>
    </source>
</evidence>
<comment type="similarity">
    <text evidence="1 6">Belongs to the XseB family.</text>
</comment>
<dbReference type="EMBL" id="FNCK01000008">
    <property type="protein sequence ID" value="SDG41939.1"/>
    <property type="molecule type" value="Genomic_DNA"/>
</dbReference>
<dbReference type="NCBIfam" id="TIGR01280">
    <property type="entry name" value="xseB"/>
    <property type="match status" value="1"/>
</dbReference>
<dbReference type="PANTHER" id="PTHR34137:SF1">
    <property type="entry name" value="EXODEOXYRIBONUCLEASE 7 SMALL SUBUNIT"/>
    <property type="match status" value="1"/>
</dbReference>
<keyword evidence="8" id="KW-1185">Reference proteome</keyword>
<sequence length="81" mass="9140">MTENQIVDPSITFEQALQELEEIVQKLERGTLPLQEALQAFQKGVSLSQYCQKELTEAEATVTKIMTESGLQPLDEEIKTE</sequence>
<comment type="subunit">
    <text evidence="6">Heterooligomer composed of large and small subunits.</text>
</comment>
<dbReference type="GO" id="GO:0009318">
    <property type="term" value="C:exodeoxyribonuclease VII complex"/>
    <property type="evidence" value="ECO:0007669"/>
    <property type="project" value="UniProtKB-UniRule"/>
</dbReference>
<dbReference type="STRING" id="120956.SAMN05421791_10837"/>
<proteinExistence type="inferred from homology"/>
<evidence type="ECO:0000256" key="6">
    <source>
        <dbReference type="HAMAP-Rule" id="MF_00337"/>
    </source>
</evidence>
<dbReference type="PIRSF" id="PIRSF006488">
    <property type="entry name" value="Exonuc_VII_S"/>
    <property type="match status" value="1"/>
</dbReference>
<dbReference type="RefSeq" id="WP_090290201.1">
    <property type="nucleotide sequence ID" value="NZ_FNCK01000008.1"/>
</dbReference>
<dbReference type="NCBIfam" id="NF002138">
    <property type="entry name" value="PRK00977.1-2"/>
    <property type="match status" value="1"/>
</dbReference>
<reference evidence="7 8" key="1">
    <citation type="submission" date="2016-10" db="EMBL/GenBank/DDBJ databases">
        <authorList>
            <person name="de Groot N.N."/>
        </authorList>
    </citation>
    <scope>NUCLEOTIDE SEQUENCE [LARGE SCALE GENOMIC DNA]</scope>
    <source>
        <strain evidence="7 8">ATCC BAA-466</strain>
    </source>
</reference>
<comment type="function">
    <text evidence="6">Bidirectionally degrades single-stranded DNA into large acid-insoluble oligonucleotides, which are then degraded further into small acid-soluble oligonucleotides.</text>
</comment>
<dbReference type="EC" id="3.1.11.6" evidence="6"/>
<dbReference type="Gene3D" id="1.10.287.1040">
    <property type="entry name" value="Exonuclease VII, small subunit"/>
    <property type="match status" value="1"/>
</dbReference>
<name>A0A1G7U4H0_9LACT</name>
<dbReference type="InterPro" id="IPR037004">
    <property type="entry name" value="Exonuc_VII_ssu_sf"/>
</dbReference>
<organism evidence="7 8">
    <name type="scientific">Facklamia miroungae</name>
    <dbReference type="NCBI Taxonomy" id="120956"/>
    <lineage>
        <taxon>Bacteria</taxon>
        <taxon>Bacillati</taxon>
        <taxon>Bacillota</taxon>
        <taxon>Bacilli</taxon>
        <taxon>Lactobacillales</taxon>
        <taxon>Aerococcaceae</taxon>
        <taxon>Facklamia</taxon>
    </lineage>
</organism>
<dbReference type="GO" id="GO:0005829">
    <property type="term" value="C:cytosol"/>
    <property type="evidence" value="ECO:0007669"/>
    <property type="project" value="TreeGrafter"/>
</dbReference>
<dbReference type="SUPFAM" id="SSF116842">
    <property type="entry name" value="XseB-like"/>
    <property type="match status" value="1"/>
</dbReference>
<evidence type="ECO:0000313" key="7">
    <source>
        <dbReference type="EMBL" id="SDG41939.1"/>
    </source>
</evidence>
<dbReference type="Proteomes" id="UP000199708">
    <property type="component" value="Unassembled WGS sequence"/>
</dbReference>